<dbReference type="EMBL" id="JYIV01000014">
    <property type="protein sequence ID" value="KJL25883.1"/>
    <property type="molecule type" value="Genomic_DNA"/>
</dbReference>
<dbReference type="RefSeq" id="WP_045262360.1">
    <property type="nucleotide sequence ID" value="NZ_JYIV01000014.1"/>
</dbReference>
<sequence>MQASSTTTRSSQRTATAFEQYVSGRRTLVSGAVFFLESGTQLADVLRAAGPSDIVFTPSGSTSCAPGNVVEYGGRFREPGDRLVLDGHHVVELQEYVAAPFLSIVSPTVIRQGSAEGLAAFLGDADTAREDGIFVGQLLSPIAALESRASFLSTGPTGGGLIRVHVTADGEYRDGPDGALLGHAGDARAEIQAAAEGPVRGRSFARIIDPRVLDADLDDRPWFGRYLAALDALREWGGSHGRPSVSGFGGHLIRALDESAAFPVVVSPDAPLLMTGDGAEYLLLDPHRRVRVRLGIDAARAAECLMATGDESSATGLLAFELGVRPTGIVPLMHRLREQLRDAGIDLGANSRAAS</sequence>
<organism evidence="1 2">
    <name type="scientific">Microbacterium oxydans</name>
    <dbReference type="NCBI Taxonomy" id="82380"/>
    <lineage>
        <taxon>Bacteria</taxon>
        <taxon>Bacillati</taxon>
        <taxon>Actinomycetota</taxon>
        <taxon>Actinomycetes</taxon>
        <taxon>Micrococcales</taxon>
        <taxon>Microbacteriaceae</taxon>
        <taxon>Microbacterium</taxon>
    </lineage>
</organism>
<proteinExistence type="predicted"/>
<gene>
    <name evidence="1" type="ORF">RN51_00388</name>
</gene>
<dbReference type="AlphaFoldDB" id="A0A0F0KYF7"/>
<accession>A0A0F0KYF7</accession>
<dbReference type="PATRIC" id="fig|82380.10.peg.387"/>
<reference evidence="1 2" key="1">
    <citation type="submission" date="2015-02" db="EMBL/GenBank/DDBJ databases">
        <title>Draft genome sequences of ten Microbacterium spp. with emphasis on heavy metal contaminated environments.</title>
        <authorList>
            <person name="Corretto E."/>
        </authorList>
    </citation>
    <scope>NUCLEOTIDE SEQUENCE [LARGE SCALE GENOMIC DNA]</scope>
    <source>
        <strain evidence="1 2">BEL163</strain>
    </source>
</reference>
<dbReference type="Proteomes" id="UP000033725">
    <property type="component" value="Unassembled WGS sequence"/>
</dbReference>
<dbReference type="OrthoDB" id="4909190at2"/>
<dbReference type="NCBIfam" id="NF041823">
    <property type="entry name" value="daptide_RRE"/>
    <property type="match status" value="1"/>
</dbReference>
<evidence type="ECO:0000313" key="1">
    <source>
        <dbReference type="EMBL" id="KJL25883.1"/>
    </source>
</evidence>
<comment type="caution">
    <text evidence="1">The sequence shown here is derived from an EMBL/GenBank/DDBJ whole genome shotgun (WGS) entry which is preliminary data.</text>
</comment>
<name>A0A0F0KYF7_9MICO</name>
<protein>
    <submittedName>
        <fullName evidence="1">Uncharacterized protein</fullName>
    </submittedName>
</protein>
<evidence type="ECO:0000313" key="2">
    <source>
        <dbReference type="Proteomes" id="UP000033725"/>
    </source>
</evidence>
<dbReference type="InterPro" id="IPR049693">
    <property type="entry name" value="Daptide_RRE"/>
</dbReference>